<accession>A0ABQ7HER8</accession>
<keyword evidence="6" id="KW-1003">Cell membrane</keyword>
<dbReference type="InterPro" id="IPR002781">
    <property type="entry name" value="TM_pro_TauE-like"/>
</dbReference>
<keyword evidence="9" id="KW-1185">Reference proteome</keyword>
<evidence type="ECO:0000256" key="3">
    <source>
        <dbReference type="ARBA" id="ARBA00022692"/>
    </source>
</evidence>
<dbReference type="PANTHER" id="PTHR43701:SF2">
    <property type="entry name" value="MEMBRANE TRANSPORTER PROTEIN YJNA-RELATED"/>
    <property type="match status" value="1"/>
</dbReference>
<feature type="region of interest" description="Disordered" evidence="7">
    <location>
        <begin position="130"/>
        <end position="155"/>
    </location>
</feature>
<feature type="transmembrane region" description="Helical" evidence="6">
    <location>
        <begin position="33"/>
        <end position="59"/>
    </location>
</feature>
<dbReference type="Pfam" id="PF01925">
    <property type="entry name" value="TauE"/>
    <property type="match status" value="1"/>
</dbReference>
<reference evidence="8 9" key="1">
    <citation type="submission" date="2016-03" db="EMBL/GenBank/DDBJ databases">
        <title>Spore heat resistance.</title>
        <authorList>
            <person name="Boekhorst J."/>
            <person name="Berendsen E.M."/>
            <person name="Wells-Bennik M.H."/>
            <person name="Kuipers O.P."/>
        </authorList>
    </citation>
    <scope>NUCLEOTIDE SEQUENCE [LARGE SCALE GENOMIC DNA]</scope>
    <source>
        <strain evidence="8 9">GS8</strain>
    </source>
</reference>
<feature type="transmembrane region" description="Helical" evidence="6">
    <location>
        <begin position="79"/>
        <end position="96"/>
    </location>
</feature>
<evidence type="ECO:0000313" key="9">
    <source>
        <dbReference type="Proteomes" id="UP000773850"/>
    </source>
</evidence>
<sequence length="206" mass="22331">MAYALLVLIGFIAGTVGSLAGLGGGVIIVPSLLFFGALGWLSAVTPQVAVGTSLVVIIFNGLSSTLSYMKDKMVDYQSGLLFCLGSVPGAVIGAWVNNTLSAAHFSLYFGLFLIAMSLFLSLSQKKRSVRLTRRRRRKKTGPNEQRRSRRGRRHGGDGVLCECTRTETARCSHTAINRSWRSPSRLWSAFSAGCLALAAARSWCRR</sequence>
<feature type="transmembrane region" description="Helical" evidence="6">
    <location>
        <begin position="102"/>
        <end position="123"/>
    </location>
</feature>
<evidence type="ECO:0000256" key="6">
    <source>
        <dbReference type="RuleBase" id="RU363041"/>
    </source>
</evidence>
<proteinExistence type="inferred from homology"/>
<keyword evidence="4 6" id="KW-1133">Transmembrane helix</keyword>
<dbReference type="EMBL" id="LUCS01000028">
    <property type="protein sequence ID" value="KAF6510710.1"/>
    <property type="molecule type" value="Genomic_DNA"/>
</dbReference>
<gene>
    <name evidence="8" type="ORF">GS8_2867</name>
</gene>
<keyword evidence="5 6" id="KW-0472">Membrane</keyword>
<name>A0ABQ7HER8_GEOSE</name>
<evidence type="ECO:0000256" key="7">
    <source>
        <dbReference type="SAM" id="MobiDB-lite"/>
    </source>
</evidence>
<dbReference type="PANTHER" id="PTHR43701">
    <property type="entry name" value="MEMBRANE TRANSPORTER PROTEIN MJ0441-RELATED"/>
    <property type="match status" value="1"/>
</dbReference>
<keyword evidence="3 6" id="KW-0812">Transmembrane</keyword>
<comment type="similarity">
    <text evidence="2 6">Belongs to the 4-toluene sulfonate uptake permease (TSUP) (TC 2.A.102) family.</text>
</comment>
<comment type="subcellular location">
    <subcellularLocation>
        <location evidence="6">Cell membrane</location>
        <topology evidence="6">Multi-pass membrane protein</topology>
    </subcellularLocation>
    <subcellularLocation>
        <location evidence="1">Membrane</location>
        <topology evidence="1">Multi-pass membrane protein</topology>
    </subcellularLocation>
</comment>
<dbReference type="Proteomes" id="UP000773850">
    <property type="component" value="Unassembled WGS sequence"/>
</dbReference>
<evidence type="ECO:0000256" key="4">
    <source>
        <dbReference type="ARBA" id="ARBA00022989"/>
    </source>
</evidence>
<comment type="caution">
    <text evidence="8">The sequence shown here is derived from an EMBL/GenBank/DDBJ whole genome shotgun (WGS) entry which is preliminary data.</text>
</comment>
<organism evidence="8 9">
    <name type="scientific">Geobacillus stearothermophilus</name>
    <name type="common">Bacillus stearothermophilus</name>
    <dbReference type="NCBI Taxonomy" id="1422"/>
    <lineage>
        <taxon>Bacteria</taxon>
        <taxon>Bacillati</taxon>
        <taxon>Bacillota</taxon>
        <taxon>Bacilli</taxon>
        <taxon>Bacillales</taxon>
        <taxon>Anoxybacillaceae</taxon>
        <taxon>Geobacillus</taxon>
    </lineage>
</organism>
<evidence type="ECO:0000256" key="5">
    <source>
        <dbReference type="ARBA" id="ARBA00023136"/>
    </source>
</evidence>
<evidence type="ECO:0000256" key="1">
    <source>
        <dbReference type="ARBA" id="ARBA00004141"/>
    </source>
</evidence>
<feature type="compositionally biased region" description="Basic residues" evidence="7">
    <location>
        <begin position="130"/>
        <end position="140"/>
    </location>
</feature>
<dbReference type="InterPro" id="IPR051598">
    <property type="entry name" value="TSUP/Inactive_protease-like"/>
</dbReference>
<protein>
    <recommendedName>
        <fullName evidence="6">Probable membrane transporter protein</fullName>
    </recommendedName>
</protein>
<evidence type="ECO:0000256" key="2">
    <source>
        <dbReference type="ARBA" id="ARBA00009142"/>
    </source>
</evidence>
<evidence type="ECO:0000313" key="8">
    <source>
        <dbReference type="EMBL" id="KAF6510710.1"/>
    </source>
</evidence>